<sequence>MHKEPKSRYDAILADATAGPARVPGVVAMLTDRRRTIYEGAAGERRPDGTAMTTDTVFRIFSCTKAIAGVAVMQLVEDGQLDLDAPARRYVPELGAIQVLEGFAPDGTPLLRAPKRDITTRMLMLHTAGFGYDFFNEPYRQLAETGRLPGIVSATRAAITAPLLFDPGERWNYGVNIDWAGQVVERIAGARLGEILLARVFAPLGMTDTSFTLTPAAQTRLACLYQREPDGTLTPRPDFELAQEPELHMAGHGLYSTVGDYMRFIRMILDDGMGEHGRVLRAETVAAMATNGLGDLRITPLRGVIPTLSNDAEFFPGLPKSWGYSFMINDAPAPTGRPAGALGWAGLANLYYWIDRQNGLGGFWATQILPFADGPSFEGFMALETTAYAGHDR</sequence>
<dbReference type="RefSeq" id="WP_114729016.1">
    <property type="nucleotide sequence ID" value="NZ_BJMI01000018.1"/>
</dbReference>
<dbReference type="InterPro" id="IPR050789">
    <property type="entry name" value="Diverse_Enzym_Activities"/>
</dbReference>
<dbReference type="Proteomes" id="UP000562982">
    <property type="component" value="Unassembled WGS sequence"/>
</dbReference>
<dbReference type="AlphaFoldDB" id="A0A370FX79"/>
<dbReference type="InterPro" id="IPR001466">
    <property type="entry name" value="Beta-lactam-related"/>
</dbReference>
<feature type="domain" description="Beta-lactamase-related" evidence="1">
    <location>
        <begin position="21"/>
        <end position="370"/>
    </location>
</feature>
<name>A0A370FX79_GLULI</name>
<accession>A0A370FX79</accession>
<evidence type="ECO:0000313" key="5">
    <source>
        <dbReference type="Proteomes" id="UP000562982"/>
    </source>
</evidence>
<dbReference type="OrthoDB" id="5705574at2"/>
<organism evidence="3 4">
    <name type="scientific">Gluconacetobacter liquefaciens</name>
    <name type="common">Acetobacter liquefaciens</name>
    <dbReference type="NCBI Taxonomy" id="89584"/>
    <lineage>
        <taxon>Bacteria</taxon>
        <taxon>Pseudomonadati</taxon>
        <taxon>Pseudomonadota</taxon>
        <taxon>Alphaproteobacteria</taxon>
        <taxon>Acetobacterales</taxon>
        <taxon>Acetobacteraceae</taxon>
        <taxon>Gluconacetobacter</taxon>
    </lineage>
</organism>
<dbReference type="SUPFAM" id="SSF56601">
    <property type="entry name" value="beta-lactamase/transpeptidase-like"/>
    <property type="match status" value="1"/>
</dbReference>
<keyword evidence="3" id="KW-0378">Hydrolase</keyword>
<evidence type="ECO:0000313" key="4">
    <source>
        <dbReference type="Proteomes" id="UP000254958"/>
    </source>
</evidence>
<proteinExistence type="predicted"/>
<keyword evidence="4" id="KW-1185">Reference proteome</keyword>
<reference evidence="3 4" key="1">
    <citation type="submission" date="2018-07" db="EMBL/GenBank/DDBJ databases">
        <title>Genomic Encyclopedia of Type Strains, Phase IV (KMG-IV): sequencing the most valuable type-strain genomes for metagenomic binning, comparative biology and taxonomic classification.</title>
        <authorList>
            <person name="Goeker M."/>
        </authorList>
    </citation>
    <scope>NUCLEOTIDE SEQUENCE [LARGE SCALE GENOMIC DNA]</scope>
    <source>
        <strain evidence="3 4">DSM 5603</strain>
    </source>
</reference>
<dbReference type="InterPro" id="IPR012338">
    <property type="entry name" value="Beta-lactam/transpept-like"/>
</dbReference>
<evidence type="ECO:0000313" key="2">
    <source>
        <dbReference type="EMBL" id="MBB2188152.1"/>
    </source>
</evidence>
<evidence type="ECO:0000313" key="3">
    <source>
        <dbReference type="EMBL" id="RDI36065.1"/>
    </source>
</evidence>
<reference evidence="2 5" key="2">
    <citation type="submission" date="2020-04" db="EMBL/GenBank/DDBJ databases">
        <title>Description of novel Gluconacetobacter.</title>
        <authorList>
            <person name="Sombolestani A."/>
        </authorList>
    </citation>
    <scope>NUCLEOTIDE SEQUENCE [LARGE SCALE GENOMIC DNA]</scope>
    <source>
        <strain evidence="2 5">LMG 1382</strain>
    </source>
</reference>
<protein>
    <submittedName>
        <fullName evidence="2">Beta-lactamase family protein</fullName>
    </submittedName>
    <submittedName>
        <fullName evidence="3">Methyl acetate hydrolase</fullName>
    </submittedName>
</protein>
<dbReference type="Proteomes" id="UP000254958">
    <property type="component" value="Unassembled WGS sequence"/>
</dbReference>
<evidence type="ECO:0000259" key="1">
    <source>
        <dbReference type="Pfam" id="PF00144"/>
    </source>
</evidence>
<dbReference type="Pfam" id="PF00144">
    <property type="entry name" value="Beta-lactamase"/>
    <property type="match status" value="1"/>
</dbReference>
<dbReference type="Gene3D" id="3.40.710.10">
    <property type="entry name" value="DD-peptidase/beta-lactamase superfamily"/>
    <property type="match status" value="1"/>
</dbReference>
<gene>
    <name evidence="3" type="ORF">C7453_11314</name>
    <name evidence="2" type="ORF">HLH32_17595</name>
</gene>
<dbReference type="EMBL" id="QQAW01000013">
    <property type="protein sequence ID" value="RDI36065.1"/>
    <property type="molecule type" value="Genomic_DNA"/>
</dbReference>
<dbReference type="GO" id="GO:0016787">
    <property type="term" value="F:hydrolase activity"/>
    <property type="evidence" value="ECO:0007669"/>
    <property type="project" value="UniProtKB-KW"/>
</dbReference>
<dbReference type="PANTHER" id="PTHR43283:SF3">
    <property type="entry name" value="BETA-LACTAMASE FAMILY PROTEIN (AFU_ORTHOLOGUE AFUA_5G07500)"/>
    <property type="match status" value="1"/>
</dbReference>
<comment type="caution">
    <text evidence="3">The sequence shown here is derived from an EMBL/GenBank/DDBJ whole genome shotgun (WGS) entry which is preliminary data.</text>
</comment>
<dbReference type="PANTHER" id="PTHR43283">
    <property type="entry name" value="BETA-LACTAMASE-RELATED"/>
    <property type="match status" value="1"/>
</dbReference>
<dbReference type="EMBL" id="JABEQI010000015">
    <property type="protein sequence ID" value="MBB2188152.1"/>
    <property type="molecule type" value="Genomic_DNA"/>
</dbReference>